<dbReference type="AlphaFoldDB" id="A0AAV4EM17"/>
<reference evidence="1 2" key="1">
    <citation type="journal article" date="2021" name="Elife">
        <title>Chloroplast acquisition without the gene transfer in kleptoplastic sea slugs, Plakobranchus ocellatus.</title>
        <authorList>
            <person name="Maeda T."/>
            <person name="Takahashi S."/>
            <person name="Yoshida T."/>
            <person name="Shimamura S."/>
            <person name="Takaki Y."/>
            <person name="Nagai Y."/>
            <person name="Toyoda A."/>
            <person name="Suzuki Y."/>
            <person name="Arimoto A."/>
            <person name="Ishii H."/>
            <person name="Satoh N."/>
            <person name="Nishiyama T."/>
            <person name="Hasebe M."/>
            <person name="Maruyama T."/>
            <person name="Minagawa J."/>
            <person name="Obokata J."/>
            <person name="Shigenobu S."/>
        </authorList>
    </citation>
    <scope>NUCLEOTIDE SEQUENCE [LARGE SCALE GENOMIC DNA]</scope>
</reference>
<sequence length="71" mass="7626">MRGQVDMNDCRLVSYGVSDAGKFFQGDGGAPVFCLASANKEWILIGITVYDNQICGSSTEARVIPFPITPP</sequence>
<dbReference type="Gene3D" id="2.40.10.10">
    <property type="entry name" value="Trypsin-like serine proteases"/>
    <property type="match status" value="1"/>
</dbReference>
<evidence type="ECO:0000313" key="1">
    <source>
        <dbReference type="EMBL" id="GFR62138.1"/>
    </source>
</evidence>
<dbReference type="InterPro" id="IPR043504">
    <property type="entry name" value="Peptidase_S1_PA_chymotrypsin"/>
</dbReference>
<dbReference type="InterPro" id="IPR009003">
    <property type="entry name" value="Peptidase_S1_PA"/>
</dbReference>
<evidence type="ECO:0000313" key="2">
    <source>
        <dbReference type="Proteomes" id="UP000762676"/>
    </source>
</evidence>
<name>A0AAV4EM17_9GAST</name>
<evidence type="ECO:0008006" key="3">
    <source>
        <dbReference type="Google" id="ProtNLM"/>
    </source>
</evidence>
<proteinExistence type="predicted"/>
<comment type="caution">
    <text evidence="1">The sequence shown here is derived from an EMBL/GenBank/DDBJ whole genome shotgun (WGS) entry which is preliminary data.</text>
</comment>
<protein>
    <recommendedName>
        <fullName evidence="3">Peptidase S1 domain-containing protein</fullName>
    </recommendedName>
</protein>
<dbReference type="Proteomes" id="UP000762676">
    <property type="component" value="Unassembled WGS sequence"/>
</dbReference>
<gene>
    <name evidence="1" type="ORF">ElyMa_000123100</name>
</gene>
<dbReference type="EMBL" id="BMAT01000228">
    <property type="protein sequence ID" value="GFR62138.1"/>
    <property type="molecule type" value="Genomic_DNA"/>
</dbReference>
<accession>A0AAV4EM17</accession>
<organism evidence="1 2">
    <name type="scientific">Elysia marginata</name>
    <dbReference type="NCBI Taxonomy" id="1093978"/>
    <lineage>
        <taxon>Eukaryota</taxon>
        <taxon>Metazoa</taxon>
        <taxon>Spiralia</taxon>
        <taxon>Lophotrochozoa</taxon>
        <taxon>Mollusca</taxon>
        <taxon>Gastropoda</taxon>
        <taxon>Heterobranchia</taxon>
        <taxon>Euthyneura</taxon>
        <taxon>Panpulmonata</taxon>
        <taxon>Sacoglossa</taxon>
        <taxon>Placobranchoidea</taxon>
        <taxon>Plakobranchidae</taxon>
        <taxon>Elysia</taxon>
    </lineage>
</organism>
<keyword evidence="2" id="KW-1185">Reference proteome</keyword>
<dbReference type="SUPFAM" id="SSF50494">
    <property type="entry name" value="Trypsin-like serine proteases"/>
    <property type="match status" value="1"/>
</dbReference>